<dbReference type="EMBL" id="HBJA01020603">
    <property type="protein sequence ID" value="CAE0795445.1"/>
    <property type="molecule type" value="Transcribed_RNA"/>
</dbReference>
<evidence type="ECO:0000313" key="2">
    <source>
        <dbReference type="EMBL" id="CAE0795445.1"/>
    </source>
</evidence>
<name>A0A7S4CF38_9EUGL</name>
<gene>
    <name evidence="2" type="ORF">EGYM00163_LOCUS6564</name>
</gene>
<reference evidence="2" key="1">
    <citation type="submission" date="2021-01" db="EMBL/GenBank/DDBJ databases">
        <authorList>
            <person name="Corre E."/>
            <person name="Pelletier E."/>
            <person name="Niang G."/>
            <person name="Scheremetjew M."/>
            <person name="Finn R."/>
            <person name="Kale V."/>
            <person name="Holt S."/>
            <person name="Cochrane G."/>
            <person name="Meng A."/>
            <person name="Brown T."/>
            <person name="Cohen L."/>
        </authorList>
    </citation>
    <scope>NUCLEOTIDE SEQUENCE</scope>
    <source>
        <strain evidence="2">CCMP1594</strain>
    </source>
</reference>
<sequence length="166" mass="17985">MKRGSHVRHHCAAAVALRLDCGAPQCRAVLLNSVASLGTITCATGQKPKVRMPQSMWCVLTTHLTSDPGTYPSRVSRQWGWSRPSRGRSDGLGGSMAPGQIRAKHMVATRTRAARLPLTGPSCRIVTCHFTYPNGAKHGLEVAPVHHPVFLGRTCRVRVSVGTRPF</sequence>
<organism evidence="2">
    <name type="scientific">Eutreptiella gymnastica</name>
    <dbReference type="NCBI Taxonomy" id="73025"/>
    <lineage>
        <taxon>Eukaryota</taxon>
        <taxon>Discoba</taxon>
        <taxon>Euglenozoa</taxon>
        <taxon>Euglenida</taxon>
        <taxon>Spirocuta</taxon>
        <taxon>Euglenophyceae</taxon>
        <taxon>Eutreptiales</taxon>
        <taxon>Eutreptiaceae</taxon>
        <taxon>Eutreptiella</taxon>
    </lineage>
</organism>
<feature type="region of interest" description="Disordered" evidence="1">
    <location>
        <begin position="75"/>
        <end position="98"/>
    </location>
</feature>
<protein>
    <submittedName>
        <fullName evidence="2">Uncharacterized protein</fullName>
    </submittedName>
</protein>
<dbReference type="AlphaFoldDB" id="A0A7S4CF38"/>
<evidence type="ECO:0000256" key="1">
    <source>
        <dbReference type="SAM" id="MobiDB-lite"/>
    </source>
</evidence>
<proteinExistence type="predicted"/>
<accession>A0A7S4CF38</accession>